<keyword evidence="4" id="KW-1185">Reference proteome</keyword>
<evidence type="ECO:0000256" key="2">
    <source>
        <dbReference type="SAM" id="Phobius"/>
    </source>
</evidence>
<dbReference type="HOGENOM" id="CLU_079303_0_0_9"/>
<dbReference type="Proteomes" id="UP000004756">
    <property type="component" value="Unassembled WGS sequence"/>
</dbReference>
<organism evidence="3 4">
    <name type="scientific">[Clostridium] asparagiforme DSM 15981</name>
    <dbReference type="NCBI Taxonomy" id="518636"/>
    <lineage>
        <taxon>Bacteria</taxon>
        <taxon>Bacillati</taxon>
        <taxon>Bacillota</taxon>
        <taxon>Clostridia</taxon>
        <taxon>Lachnospirales</taxon>
        <taxon>Lachnospiraceae</taxon>
        <taxon>Enterocloster</taxon>
    </lineage>
</organism>
<accession>C0D2B0</accession>
<gene>
    <name evidence="3" type="ORF">CLOSTASPAR_03399</name>
</gene>
<evidence type="ECO:0008006" key="5">
    <source>
        <dbReference type="Google" id="ProtNLM"/>
    </source>
</evidence>
<name>C0D2B0_9FIRM</name>
<evidence type="ECO:0000256" key="1">
    <source>
        <dbReference type="SAM" id="MobiDB-lite"/>
    </source>
</evidence>
<keyword evidence="2" id="KW-0812">Transmembrane</keyword>
<feature type="transmembrane region" description="Helical" evidence="2">
    <location>
        <begin position="223"/>
        <end position="241"/>
    </location>
</feature>
<comment type="caution">
    <text evidence="3">The sequence shown here is derived from an EMBL/GenBank/DDBJ whole genome shotgun (WGS) entry which is preliminary data.</text>
</comment>
<proteinExistence type="predicted"/>
<sequence length="251" mass="28493">MIKFTRKKREKGSKERMSQNNPRRAGKIQMSEAIPTGMFLTLSGGFQDAYTYFSRGNVFANAQTGNIVLLGTHMANREWGLAMRYLAPVLAFVAGVYVAEHIRRVYKDRTDCFLHWRQIVVAIEIVVLFAVGFMPETMNMAANILVSFVCSMQVNAFRKIKGSPYASTMCIGNLRNATASFYAYRHSKDKKILDKCLRYYIVIIIFALGATLGSVLTERFGVKTIWFSCAMLLVSFLIMFVHEQIEEEGEL</sequence>
<keyword evidence="2" id="KW-0472">Membrane</keyword>
<protein>
    <recommendedName>
        <fullName evidence="5">DUF1275 domain-containing protein</fullName>
    </recommendedName>
</protein>
<evidence type="ECO:0000313" key="4">
    <source>
        <dbReference type="Proteomes" id="UP000004756"/>
    </source>
</evidence>
<evidence type="ECO:0000313" key="3">
    <source>
        <dbReference type="EMBL" id="EEG54532.1"/>
    </source>
</evidence>
<feature type="transmembrane region" description="Helical" evidence="2">
    <location>
        <begin position="197"/>
        <end position="217"/>
    </location>
</feature>
<keyword evidence="2" id="KW-1133">Transmembrane helix</keyword>
<dbReference type="PANTHER" id="PTHR37314">
    <property type="entry name" value="SLR0142 PROTEIN"/>
    <property type="match status" value="1"/>
</dbReference>
<dbReference type="AlphaFoldDB" id="C0D2B0"/>
<dbReference type="Pfam" id="PF06912">
    <property type="entry name" value="DUF1275"/>
    <property type="match status" value="1"/>
</dbReference>
<feature type="compositionally biased region" description="Basic residues" evidence="1">
    <location>
        <begin position="1"/>
        <end position="11"/>
    </location>
</feature>
<feature type="region of interest" description="Disordered" evidence="1">
    <location>
        <begin position="1"/>
        <end position="26"/>
    </location>
</feature>
<reference evidence="3 4" key="1">
    <citation type="submission" date="2009-01" db="EMBL/GenBank/DDBJ databases">
        <authorList>
            <person name="Fulton L."/>
            <person name="Clifton S."/>
            <person name="Fulton B."/>
            <person name="Xu J."/>
            <person name="Minx P."/>
            <person name="Pepin K.H."/>
            <person name="Johnson M."/>
            <person name="Bhonagiri V."/>
            <person name="Nash W.E."/>
            <person name="Mardis E.R."/>
            <person name="Wilson R.K."/>
        </authorList>
    </citation>
    <scope>NUCLEOTIDE SEQUENCE [LARGE SCALE GENOMIC DNA]</scope>
    <source>
        <strain evidence="3 4">DSM 15981</strain>
    </source>
</reference>
<dbReference type="InterPro" id="IPR010699">
    <property type="entry name" value="DUF1275"/>
</dbReference>
<reference evidence="3 4" key="2">
    <citation type="submission" date="2009-02" db="EMBL/GenBank/DDBJ databases">
        <title>Draft genome sequence of Clostridium asparagiforme (DSM 15981).</title>
        <authorList>
            <person name="Sudarsanam P."/>
            <person name="Ley R."/>
            <person name="Guruge J."/>
            <person name="Turnbaugh P.J."/>
            <person name="Mahowald M."/>
            <person name="Liep D."/>
            <person name="Gordon J."/>
        </authorList>
    </citation>
    <scope>NUCLEOTIDE SEQUENCE [LARGE SCALE GENOMIC DNA]</scope>
    <source>
        <strain evidence="3 4">DSM 15981</strain>
    </source>
</reference>
<dbReference type="EMBL" id="ACCJ01000261">
    <property type="protein sequence ID" value="EEG54532.1"/>
    <property type="molecule type" value="Genomic_DNA"/>
</dbReference>
<dbReference type="PANTHER" id="PTHR37314:SF4">
    <property type="entry name" value="UPF0700 TRANSMEMBRANE PROTEIN YOAK"/>
    <property type="match status" value="1"/>
</dbReference>
<feature type="transmembrane region" description="Helical" evidence="2">
    <location>
        <begin position="82"/>
        <end position="102"/>
    </location>
</feature>
<feature type="transmembrane region" description="Helical" evidence="2">
    <location>
        <begin position="114"/>
        <end position="134"/>
    </location>
</feature>